<dbReference type="OrthoDB" id="6183301at2"/>
<feature type="chain" id="PRO_5009968061" evidence="1">
    <location>
        <begin position="23"/>
        <end position="348"/>
    </location>
</feature>
<evidence type="ECO:0000313" key="5">
    <source>
        <dbReference type="Proteomes" id="UP000067320"/>
    </source>
</evidence>
<protein>
    <submittedName>
        <fullName evidence="3">DUF1176 domain-containing protein</fullName>
    </submittedName>
</protein>
<dbReference type="eggNOG" id="COG5342">
    <property type="taxonomic scope" value="Bacteria"/>
</dbReference>
<dbReference type="EMBL" id="CAKW01000038">
    <property type="protein sequence ID" value="CCJ71518.1"/>
    <property type="molecule type" value="Genomic_DNA"/>
</dbReference>
<dbReference type="RefSeq" id="WP_007666965.1">
    <property type="nucleotide sequence ID" value="NZ_CAKW01000038.1"/>
</dbReference>
<feature type="signal peptide" evidence="1">
    <location>
        <begin position="1"/>
        <end position="22"/>
    </location>
</feature>
<dbReference type="InterPro" id="IPR009560">
    <property type="entry name" value="DUF1176"/>
</dbReference>
<dbReference type="Proteomes" id="UP000067320">
    <property type="component" value="Chromosome"/>
</dbReference>
<evidence type="ECO:0000313" key="2">
    <source>
        <dbReference type="EMBL" id="ALB62715.1"/>
    </source>
</evidence>
<dbReference type="KEGG" id="ccon:AFK62_09465"/>
<dbReference type="EMBL" id="CP012264">
    <property type="protein sequence ID" value="ALB62715.1"/>
    <property type="molecule type" value="Genomic_DNA"/>
</dbReference>
<dbReference type="STRING" id="1073999.AFK62_09465"/>
<dbReference type="Pfam" id="PF06674">
    <property type="entry name" value="DUF1176"/>
    <property type="match status" value="1"/>
</dbReference>
<reference evidence="5" key="2">
    <citation type="submission" date="2015-09" db="EMBL/GenBank/DDBJ databases">
        <title>Cronobacter genome sequencing and assembly.</title>
        <authorList>
            <person name="Descombes P."/>
            <person name="Baert L."/>
            <person name="Ngom-Bru C."/>
            <person name="Barretto C."/>
        </authorList>
    </citation>
    <scope>NUCLEOTIDE SEQUENCE [LARGE SCALE GENOMIC DNA]</scope>
    <source>
        <strain evidence="5">LMG 26250</strain>
    </source>
</reference>
<keyword evidence="5" id="KW-1185">Reference proteome</keyword>
<reference evidence="3" key="1">
    <citation type="submission" date="2012-07" db="EMBL/GenBank/DDBJ databases">
        <authorList>
            <person name="Cummings C."/>
        </authorList>
    </citation>
    <scope>NUCLEOTIDE SEQUENCE</scope>
    <source>
        <strain evidence="3">1330</strain>
    </source>
</reference>
<dbReference type="PATRIC" id="fig|1073999.7.peg.1977"/>
<dbReference type="Proteomes" id="UP000009340">
    <property type="component" value="Unassembled WGS sequence"/>
</dbReference>
<proteinExistence type="predicted"/>
<gene>
    <name evidence="2" type="ORF">AFK62_09465</name>
    <name evidence="3" type="ORF">BN137_858</name>
</gene>
<reference evidence="2 5" key="3">
    <citation type="journal article" date="2016" name="Genome Announc.">
        <title>Fully Closed Genome Sequences of Five Type Strains of the Genus Cronobacter and One Cronobacter sakazakii Strain.</title>
        <authorList>
            <person name="Moine D."/>
            <person name="Kassam M."/>
            <person name="Baert L."/>
            <person name="Tang Y."/>
            <person name="Barretto C."/>
            <person name="Ngom Bru C."/>
            <person name="Klijn A."/>
            <person name="Descombes P."/>
        </authorList>
    </citation>
    <scope>NUCLEOTIDE SEQUENCE [LARGE SCALE GENOMIC DNA]</scope>
    <source>
        <strain evidence="2 5">LMG 26250</strain>
    </source>
</reference>
<sequence length="348" mass="36876">MKSAYWRSLALSPLCFALSAAAASPARDVFSHKDWSMVCDNTGTCRVDAYEANDGTGGSLLLTRKAGPNAPVSARMRLGEMDEGLKPSQGAMHLKINGQDLGTLKENREDESWQLSEAQIAPLLKAVKGSGGVVFASNNRQFELSADGANAVLLKMDDVQGRIGTPGALVKKGDKPESAVPAPVPAPVIHAAAVSRSEPVTLTGAALNALLPRLKATKIDGDACDGLSDDDLRNEPVTVTPLSNGKAVVAATCWRAAYNEGMGFWVIDEALKGKPTLVTISGSDYDRGTIISVQRGRGIGDCMGGENWTWNGESFVKSDDYRTGECRLIRAGGAWEMPTWVTTVIPAK</sequence>
<accession>K7ZYB3</accession>
<keyword evidence="1" id="KW-0732">Signal</keyword>
<name>K7ZYB3_9ENTR</name>
<evidence type="ECO:0000256" key="1">
    <source>
        <dbReference type="SAM" id="SignalP"/>
    </source>
</evidence>
<evidence type="ECO:0000313" key="3">
    <source>
        <dbReference type="EMBL" id="CCJ71518.1"/>
    </source>
</evidence>
<organism evidence="3 4">
    <name type="scientific">Cronobacter condimenti 1330</name>
    <dbReference type="NCBI Taxonomy" id="1073999"/>
    <lineage>
        <taxon>Bacteria</taxon>
        <taxon>Pseudomonadati</taxon>
        <taxon>Pseudomonadota</taxon>
        <taxon>Gammaproteobacteria</taxon>
        <taxon>Enterobacterales</taxon>
        <taxon>Enterobacteriaceae</taxon>
        <taxon>Cronobacter</taxon>
    </lineage>
</organism>
<dbReference type="AlphaFoldDB" id="K7ZYB3"/>
<evidence type="ECO:0000313" key="4">
    <source>
        <dbReference type="Proteomes" id="UP000009340"/>
    </source>
</evidence>